<proteinExistence type="predicted"/>
<protein>
    <recommendedName>
        <fullName evidence="3">WXG100 family type VII secretion target</fullName>
    </recommendedName>
</protein>
<dbReference type="AlphaFoldDB" id="A0A0S2LWA7"/>
<reference evidence="2" key="1">
    <citation type="journal article" date="2016" name="J. Biotechnol.">
        <title>Complete genome sequence of Arthrobacter alpinus ERGS4:06, a yellow pigmented bacterium tolerant to cold and radiations isolated from Sikkim Himalaya.</title>
        <authorList>
            <person name="Kumar R."/>
            <person name="Singh D."/>
            <person name="Swarnkar M.K."/>
            <person name="Singh A.K."/>
            <person name="Kumar S."/>
        </authorList>
    </citation>
    <scope>NUCLEOTIDE SEQUENCE [LARGE SCALE GENOMIC DNA]</scope>
    <source>
        <strain evidence="2">ERGS4:06</strain>
    </source>
</reference>
<dbReference type="SUPFAM" id="SSF158414">
    <property type="entry name" value="HP0062-like"/>
    <property type="match status" value="1"/>
</dbReference>
<gene>
    <name evidence="2" type="ORF">AS189_01650</name>
</gene>
<organism evidence="2">
    <name type="scientific">Arthrobacter alpinus</name>
    <dbReference type="NCBI Taxonomy" id="656366"/>
    <lineage>
        <taxon>Bacteria</taxon>
        <taxon>Bacillati</taxon>
        <taxon>Actinomycetota</taxon>
        <taxon>Actinomycetes</taxon>
        <taxon>Micrococcales</taxon>
        <taxon>Micrococcaceae</taxon>
        <taxon>Arthrobacter</taxon>
    </lineage>
</organism>
<dbReference type="EMBL" id="CP013200">
    <property type="protein sequence ID" value="ALO65435.1"/>
    <property type="molecule type" value="Genomic_DNA"/>
</dbReference>
<dbReference type="InterPro" id="IPR029013">
    <property type="entry name" value="HP0062-like_sf"/>
</dbReference>
<sequence>MLGADPDQLRTFAKDFSRAAQTLLHASNSLSQQINRPGCWQGGDADRFRSQWNSKHRPTLAAASREFDQVAAALLRNAEEQETASSVSSLTAGSTGPGSPGNPGPGSPDEETNAWDQVLIVKDLMERYLLGGDAMTIFGNSSKIAEALIFFRNGGSFAGLSQGMQWAKAGSFFQGLNTVLEGESVGAWIQKFGNKIDDLPGGISNWGSKINSLADPLGNLAKGAGKVLGPLGLGLGVVSAIDNFADEDYVGGTLDVVATGLGTAALFTPPPVNLAFGAAAGAVAIGGLVYENWDAISEWGGDVASNVQDFGEDVGRNMVEAGGNLIEGAGDFANGVAETAKNLWPF</sequence>
<accession>A0A0S2LWA7</accession>
<dbReference type="Gene3D" id="1.10.287.1060">
    <property type="entry name" value="ESAT-6-like"/>
    <property type="match status" value="1"/>
</dbReference>
<name>A0A0S2LWA7_9MICC</name>
<evidence type="ECO:0000313" key="2">
    <source>
        <dbReference type="EMBL" id="ALO65435.1"/>
    </source>
</evidence>
<evidence type="ECO:0000256" key="1">
    <source>
        <dbReference type="SAM" id="MobiDB-lite"/>
    </source>
</evidence>
<feature type="region of interest" description="Disordered" evidence="1">
    <location>
        <begin position="82"/>
        <end position="112"/>
    </location>
</feature>
<dbReference type="Proteomes" id="UP000059574">
    <property type="component" value="Chromosome"/>
</dbReference>
<evidence type="ECO:0008006" key="3">
    <source>
        <dbReference type="Google" id="ProtNLM"/>
    </source>
</evidence>